<evidence type="ECO:0000256" key="1">
    <source>
        <dbReference type="ARBA" id="ARBA00004141"/>
    </source>
</evidence>
<feature type="transmembrane region" description="Helical" evidence="3">
    <location>
        <begin position="140"/>
        <end position="161"/>
    </location>
</feature>
<comment type="caution">
    <text evidence="5">The sequence shown here is derived from an EMBL/GenBank/DDBJ whole genome shotgun (WGS) entry which is preliminary data.</text>
</comment>
<feature type="transmembrane region" description="Helical" evidence="3">
    <location>
        <begin position="110"/>
        <end position="128"/>
    </location>
</feature>
<dbReference type="GO" id="GO:0022857">
    <property type="term" value="F:transmembrane transporter activity"/>
    <property type="evidence" value="ECO:0007669"/>
    <property type="project" value="InterPro"/>
</dbReference>
<organism evidence="5 6">
    <name type="scientific">Monascus purpureus</name>
    <name type="common">Red mold</name>
    <name type="synonym">Monascus anka</name>
    <dbReference type="NCBI Taxonomy" id="5098"/>
    <lineage>
        <taxon>Eukaryota</taxon>
        <taxon>Fungi</taxon>
        <taxon>Dikarya</taxon>
        <taxon>Ascomycota</taxon>
        <taxon>Pezizomycotina</taxon>
        <taxon>Eurotiomycetes</taxon>
        <taxon>Eurotiomycetidae</taxon>
        <taxon>Eurotiales</taxon>
        <taxon>Aspergillaceae</taxon>
        <taxon>Monascus</taxon>
    </lineage>
</organism>
<feature type="transmembrane region" description="Helical" evidence="3">
    <location>
        <begin position="352"/>
        <end position="372"/>
    </location>
</feature>
<evidence type="ECO:0000259" key="4">
    <source>
        <dbReference type="PROSITE" id="PS50850"/>
    </source>
</evidence>
<dbReference type="EMBL" id="VIFY01000018">
    <property type="protein sequence ID" value="TQB75601.1"/>
    <property type="molecule type" value="Genomic_DNA"/>
</dbReference>
<dbReference type="GO" id="GO:0016020">
    <property type="term" value="C:membrane"/>
    <property type="evidence" value="ECO:0007669"/>
    <property type="project" value="UniProtKB-SubCell"/>
</dbReference>
<feature type="transmembrane region" description="Helical" evidence="3">
    <location>
        <begin position="288"/>
        <end position="308"/>
    </location>
</feature>
<evidence type="ECO:0000256" key="3">
    <source>
        <dbReference type="SAM" id="Phobius"/>
    </source>
</evidence>
<dbReference type="InterPro" id="IPR050327">
    <property type="entry name" value="Proton-linked_MCT"/>
</dbReference>
<reference evidence="5 6" key="1">
    <citation type="submission" date="2019-06" db="EMBL/GenBank/DDBJ databases">
        <title>Wine fermentation using esterase from Monascus purpureus.</title>
        <authorList>
            <person name="Geng C."/>
            <person name="Zhang Y."/>
        </authorList>
    </citation>
    <scope>NUCLEOTIDE SEQUENCE [LARGE SCALE GENOMIC DNA]</scope>
    <source>
        <strain evidence="5">HQ1</strain>
    </source>
</reference>
<comment type="subcellular location">
    <subcellularLocation>
        <location evidence="1">Membrane</location>
        <topology evidence="1">Multi-pass membrane protein</topology>
    </subcellularLocation>
</comment>
<feature type="domain" description="Major facilitator superfamily (MFS) profile" evidence="4">
    <location>
        <begin position="224"/>
        <end position="411"/>
    </location>
</feature>
<keyword evidence="3" id="KW-0812">Transmembrane</keyword>
<feature type="transmembrane region" description="Helical" evidence="3">
    <location>
        <begin position="378"/>
        <end position="398"/>
    </location>
</feature>
<proteinExistence type="inferred from homology"/>
<dbReference type="InterPro" id="IPR036259">
    <property type="entry name" value="MFS_trans_sf"/>
</dbReference>
<keyword evidence="6" id="KW-1185">Reference proteome</keyword>
<dbReference type="PANTHER" id="PTHR11360">
    <property type="entry name" value="MONOCARBOXYLATE TRANSPORTER"/>
    <property type="match status" value="1"/>
</dbReference>
<keyword evidence="3" id="KW-1133">Transmembrane helix</keyword>
<feature type="transmembrane region" description="Helical" evidence="3">
    <location>
        <begin position="81"/>
        <end position="98"/>
    </location>
</feature>
<feature type="transmembrane region" description="Helical" evidence="3">
    <location>
        <begin position="225"/>
        <end position="247"/>
    </location>
</feature>
<accession>A0A507R4W3</accession>
<dbReference type="PRINTS" id="PR00173">
    <property type="entry name" value="EDTRNSPORT"/>
</dbReference>
<protein>
    <recommendedName>
        <fullName evidence="4">Major facilitator superfamily (MFS) profile domain-containing protein</fullName>
    </recommendedName>
</protein>
<dbReference type="SUPFAM" id="SSF103473">
    <property type="entry name" value="MFS general substrate transporter"/>
    <property type="match status" value="1"/>
</dbReference>
<evidence type="ECO:0000313" key="5">
    <source>
        <dbReference type="EMBL" id="TQB75601.1"/>
    </source>
</evidence>
<dbReference type="InterPro" id="IPR011701">
    <property type="entry name" value="MFS"/>
</dbReference>
<evidence type="ECO:0000256" key="2">
    <source>
        <dbReference type="ARBA" id="ARBA00006727"/>
    </source>
</evidence>
<dbReference type="Pfam" id="PF07690">
    <property type="entry name" value="MFS_1"/>
    <property type="match status" value="2"/>
</dbReference>
<dbReference type="Gene3D" id="1.20.1250.20">
    <property type="entry name" value="MFS general substrate transporter like domains"/>
    <property type="match status" value="2"/>
</dbReference>
<dbReference type="Proteomes" id="UP000319663">
    <property type="component" value="Unassembled WGS sequence"/>
</dbReference>
<feature type="transmembrane region" description="Helical" evidence="3">
    <location>
        <begin position="167"/>
        <end position="187"/>
    </location>
</feature>
<keyword evidence="3" id="KW-0472">Membrane</keyword>
<evidence type="ECO:0000313" key="6">
    <source>
        <dbReference type="Proteomes" id="UP000319663"/>
    </source>
</evidence>
<dbReference type="PROSITE" id="PS50850">
    <property type="entry name" value="MFS"/>
    <property type="match status" value="1"/>
</dbReference>
<feature type="transmembrane region" description="Helical" evidence="3">
    <location>
        <begin position="40"/>
        <end position="61"/>
    </location>
</feature>
<dbReference type="InterPro" id="IPR020846">
    <property type="entry name" value="MFS_dom"/>
</dbReference>
<gene>
    <name evidence="5" type="ORF">MPDQ_002566</name>
</gene>
<feature type="transmembrane region" description="Helical" evidence="3">
    <location>
        <begin position="314"/>
        <end position="340"/>
    </location>
</feature>
<sequence length="411" mass="43094">MATKSEGEGQDSIIIAELDPEKTVPASENIEPAPDSGARAWVVAAGGSCLFFCCLGFSNAFGTFEEYYLAHQLRGESLDNIAWIGSLSAFLQFASGLVGGPLFDLFGGKIVLPVAVAYVFAMMMLSLCKKYWEVMLVQGVLIGIVMGFLQLPAIAAVSQYFDKKRAAALGVVMSGSSIGGIIIPIVLSKMLNGSSLGFGCSGNQTSPASKEDNILIPLAYRDRKFILLIVSLFFMFIGMFAPLFFIPTYAVTRGMSPTLAGYMCAILNAASTFGRIIPGVLADKYGRLNVFAAGGLVSGVIIFCMNSAKSDAAVIAYSVAFGFSSGAIISGASAAFTLCCKDPRDLGTYMGMGLSLSALGGVIGPPVNGAIINNYGRFFQASMFSGAVCLFGRFIALLTKLTAPQGLLGKA</sequence>
<comment type="similarity">
    <text evidence="2">Belongs to the major facilitator superfamily. Monocarboxylate porter (TC 2.A.1.13) family.</text>
</comment>
<dbReference type="PANTHER" id="PTHR11360:SF319">
    <property type="entry name" value="MAJOR FACILITATOR SUPERFAMILY (MFS) PROFILE DOMAIN-CONTAINING PROTEIN"/>
    <property type="match status" value="1"/>
</dbReference>
<dbReference type="AlphaFoldDB" id="A0A507R4W3"/>
<name>A0A507R4W3_MONPU</name>
<feature type="transmembrane region" description="Helical" evidence="3">
    <location>
        <begin position="259"/>
        <end position="281"/>
    </location>
</feature>